<organism evidence="2 3">
    <name type="scientific">Borborobacter arsenicus</name>
    <dbReference type="NCBI Taxonomy" id="1851146"/>
    <lineage>
        <taxon>Bacteria</taxon>
        <taxon>Pseudomonadati</taxon>
        <taxon>Pseudomonadota</taxon>
        <taxon>Alphaproteobacteria</taxon>
        <taxon>Hyphomicrobiales</taxon>
        <taxon>Phyllobacteriaceae</taxon>
        <taxon>Borborobacter</taxon>
    </lineage>
</organism>
<accession>A0A432V0B4</accession>
<proteinExistence type="inferred from homology"/>
<dbReference type="InterPro" id="IPR052186">
    <property type="entry name" value="Hydantoin_racemase-like"/>
</dbReference>
<dbReference type="AlphaFoldDB" id="A0A432V0B4"/>
<dbReference type="PANTHER" id="PTHR28047:SF5">
    <property type="entry name" value="PROTEIN DCG1"/>
    <property type="match status" value="1"/>
</dbReference>
<dbReference type="RefSeq" id="WP_128628624.1">
    <property type="nucleotide sequence ID" value="NZ_RKST01000038.1"/>
</dbReference>
<dbReference type="Proteomes" id="UP000281647">
    <property type="component" value="Unassembled WGS sequence"/>
</dbReference>
<evidence type="ECO:0000313" key="2">
    <source>
        <dbReference type="EMBL" id="RUM95525.1"/>
    </source>
</evidence>
<comment type="similarity">
    <text evidence="1">Belongs to the HyuE racemase family.</text>
</comment>
<sequence length="227" mass="23184">MRIILINPNTSVETTKRMVEIARTTAGDAAHIKGLTASSGANLITDVAALSKAAEAVAEMIDQLTANEPDGVLISAFGDPGLEAVRAVCSCPVAGIAEASMIEAARGGRRFGVATTTPALVDSIRKRVASYGFSPQFTGTRTTAGDPVNLMGRADDLVSELAQAVRETVELDGAEAVIIGGGPLGDAAGELSRMLDVPVIEPIPAGVRLLLGLGRRAHQSDGAGALT</sequence>
<comment type="caution">
    <text evidence="2">The sequence shown here is derived from an EMBL/GenBank/DDBJ whole genome shotgun (WGS) entry which is preliminary data.</text>
</comment>
<protein>
    <submittedName>
        <fullName evidence="2">Aspartate/glutamate racemase family protein</fullName>
    </submittedName>
</protein>
<dbReference type="OrthoDB" id="7774147at2"/>
<reference evidence="2 3" key="1">
    <citation type="submission" date="2018-11" db="EMBL/GenBank/DDBJ databases">
        <title>Pseudaminobacter arsenicus sp. nov., an arsenic-resistant bacterium isolated from arsenic-rich aquifers.</title>
        <authorList>
            <person name="Mu Y."/>
        </authorList>
    </citation>
    <scope>NUCLEOTIDE SEQUENCE [LARGE SCALE GENOMIC DNA]</scope>
    <source>
        <strain evidence="2 3">CB3</strain>
    </source>
</reference>
<dbReference type="Gene3D" id="3.40.50.12500">
    <property type="match status" value="1"/>
</dbReference>
<dbReference type="PANTHER" id="PTHR28047">
    <property type="entry name" value="PROTEIN DCG1"/>
    <property type="match status" value="1"/>
</dbReference>
<evidence type="ECO:0000256" key="1">
    <source>
        <dbReference type="ARBA" id="ARBA00038414"/>
    </source>
</evidence>
<dbReference type="Pfam" id="PF01177">
    <property type="entry name" value="Asp_Glu_race"/>
    <property type="match status" value="1"/>
</dbReference>
<gene>
    <name evidence="2" type="ORF">EET67_22760</name>
</gene>
<evidence type="ECO:0000313" key="3">
    <source>
        <dbReference type="Proteomes" id="UP000281647"/>
    </source>
</evidence>
<dbReference type="EMBL" id="RKST01000038">
    <property type="protein sequence ID" value="RUM95525.1"/>
    <property type="molecule type" value="Genomic_DNA"/>
</dbReference>
<dbReference type="GO" id="GO:0047661">
    <property type="term" value="F:amino-acid racemase activity"/>
    <property type="evidence" value="ECO:0007669"/>
    <property type="project" value="InterPro"/>
</dbReference>
<dbReference type="InterPro" id="IPR015942">
    <property type="entry name" value="Asp/Glu/hydantoin_racemase"/>
</dbReference>
<name>A0A432V0B4_9HYPH</name>
<dbReference type="InterPro" id="IPR053714">
    <property type="entry name" value="Iso_Racemase_Enz_sf"/>
</dbReference>
<keyword evidence="3" id="KW-1185">Reference proteome</keyword>